<evidence type="ECO:0000313" key="2">
    <source>
        <dbReference type="EMBL" id="PWJ75489.1"/>
    </source>
</evidence>
<keyword evidence="3" id="KW-1185">Reference proteome</keyword>
<organism evidence="2 3">
    <name type="scientific">Murimonas intestini</name>
    <dbReference type="NCBI Taxonomy" id="1337051"/>
    <lineage>
        <taxon>Bacteria</taxon>
        <taxon>Bacillati</taxon>
        <taxon>Bacillota</taxon>
        <taxon>Clostridia</taxon>
        <taxon>Lachnospirales</taxon>
        <taxon>Lachnospiraceae</taxon>
        <taxon>Murimonas</taxon>
    </lineage>
</organism>
<sequence>MENNKGFMNSIRRILFGSTGRSGQTKKARDRNESSDEEAKPVHDQQLFDPAEIKKRNEDFVRIAGQCAMGDTESMMELAEWFRSGFEPGLEAVISAYEENPDEINCEKLKKYINNLSNGSLSIDAYTFWIGRSALYGNEKAGEMIKRYAYYDTRSYSFMPRKLFSPGNRGFTDYWFSDALFQFGLVEIPWGETDCRLCTIKENGCFNFYYVSWYCPADEDGFGREMEYTDIYYDEFFKRIPARDEEEIQSGLLKIKEERERYWQVPENNAQMRKYKKSICPEA</sequence>
<protein>
    <recommendedName>
        <fullName evidence="4">DUF4240 domain-containing protein</fullName>
    </recommendedName>
</protein>
<evidence type="ECO:0000313" key="3">
    <source>
        <dbReference type="Proteomes" id="UP000245412"/>
    </source>
</evidence>
<comment type="caution">
    <text evidence="2">The sequence shown here is derived from an EMBL/GenBank/DDBJ whole genome shotgun (WGS) entry which is preliminary data.</text>
</comment>
<gene>
    <name evidence="2" type="ORF">C7383_10659</name>
</gene>
<dbReference type="AlphaFoldDB" id="A0AB73T3Z6"/>
<proteinExistence type="predicted"/>
<dbReference type="Proteomes" id="UP000245412">
    <property type="component" value="Unassembled WGS sequence"/>
</dbReference>
<dbReference type="EMBL" id="QGGY01000006">
    <property type="protein sequence ID" value="PWJ75489.1"/>
    <property type="molecule type" value="Genomic_DNA"/>
</dbReference>
<reference evidence="2 3" key="1">
    <citation type="submission" date="2018-05" db="EMBL/GenBank/DDBJ databases">
        <authorList>
            <person name="Goeker M."/>
            <person name="Huntemann M."/>
            <person name="Clum A."/>
            <person name="Pillay M."/>
            <person name="Palaniappan K."/>
            <person name="Varghese N."/>
            <person name="Mikhailova N."/>
            <person name="Stamatis D."/>
            <person name="Reddy T."/>
            <person name="Daum C."/>
            <person name="Shapiro N."/>
            <person name="Ivanova N."/>
            <person name="Kyrpides N."/>
            <person name="Woyke T."/>
        </authorList>
    </citation>
    <scope>NUCLEOTIDE SEQUENCE [LARGE SCALE GENOMIC DNA]</scope>
    <source>
        <strain evidence="2 3">DSM 26524</strain>
    </source>
</reference>
<feature type="region of interest" description="Disordered" evidence="1">
    <location>
        <begin position="19"/>
        <end position="44"/>
    </location>
</feature>
<evidence type="ECO:0008006" key="4">
    <source>
        <dbReference type="Google" id="ProtNLM"/>
    </source>
</evidence>
<name>A0AB73T3Z6_9FIRM</name>
<feature type="compositionally biased region" description="Basic and acidic residues" evidence="1">
    <location>
        <begin position="30"/>
        <end position="43"/>
    </location>
</feature>
<accession>A0AB73T3Z6</accession>
<evidence type="ECO:0000256" key="1">
    <source>
        <dbReference type="SAM" id="MobiDB-lite"/>
    </source>
</evidence>
<dbReference type="RefSeq" id="WP_109626433.1">
    <property type="nucleotide sequence ID" value="NZ_JANKBI010000004.1"/>
</dbReference>